<proteinExistence type="predicted"/>
<dbReference type="EMBL" id="JAULUE010002049">
    <property type="protein sequence ID" value="KAK5907645.1"/>
    <property type="molecule type" value="Genomic_DNA"/>
</dbReference>
<accession>A0AAN8CPT7</accession>
<evidence type="ECO:0000313" key="2">
    <source>
        <dbReference type="EMBL" id="KAK5907645.1"/>
    </source>
</evidence>
<protein>
    <submittedName>
        <fullName evidence="2">Uncharacterized protein</fullName>
    </submittedName>
</protein>
<gene>
    <name evidence="2" type="ORF">CesoFtcFv8_005469</name>
</gene>
<feature type="region of interest" description="Disordered" evidence="1">
    <location>
        <begin position="1"/>
        <end position="28"/>
    </location>
</feature>
<dbReference type="Proteomes" id="UP001335648">
    <property type="component" value="Unassembled WGS sequence"/>
</dbReference>
<keyword evidence="3" id="KW-1185">Reference proteome</keyword>
<comment type="caution">
    <text evidence="2">The sequence shown here is derived from an EMBL/GenBank/DDBJ whole genome shotgun (WGS) entry which is preliminary data.</text>
</comment>
<evidence type="ECO:0000256" key="1">
    <source>
        <dbReference type="SAM" id="MobiDB-lite"/>
    </source>
</evidence>
<organism evidence="2 3">
    <name type="scientific">Champsocephalus esox</name>
    <name type="common">pike icefish</name>
    <dbReference type="NCBI Taxonomy" id="159716"/>
    <lineage>
        <taxon>Eukaryota</taxon>
        <taxon>Metazoa</taxon>
        <taxon>Chordata</taxon>
        <taxon>Craniata</taxon>
        <taxon>Vertebrata</taxon>
        <taxon>Euteleostomi</taxon>
        <taxon>Actinopterygii</taxon>
        <taxon>Neopterygii</taxon>
        <taxon>Teleostei</taxon>
        <taxon>Neoteleostei</taxon>
        <taxon>Acanthomorphata</taxon>
        <taxon>Eupercaria</taxon>
        <taxon>Perciformes</taxon>
        <taxon>Notothenioidei</taxon>
        <taxon>Channichthyidae</taxon>
        <taxon>Champsocephalus</taxon>
    </lineage>
</organism>
<name>A0AAN8CPT7_9TELE</name>
<sequence length="91" mass="9837">MPCLGRGEGTQAETGGERGGRNGLQDKPTFLKTPTVVITGAKQLNSTLRLTGFTIITLQQKPSGYFSEEIRLSPEERIFDASLEASHAVET</sequence>
<reference evidence="2 3" key="1">
    <citation type="journal article" date="2023" name="Mol. Biol. Evol.">
        <title>Genomics of Secondarily Temperate Adaptation in the Only Non-Antarctic Icefish.</title>
        <authorList>
            <person name="Rivera-Colon A.G."/>
            <person name="Rayamajhi N."/>
            <person name="Minhas B.F."/>
            <person name="Madrigal G."/>
            <person name="Bilyk K.T."/>
            <person name="Yoon V."/>
            <person name="Hune M."/>
            <person name="Gregory S."/>
            <person name="Cheng C.H.C."/>
            <person name="Catchen J.M."/>
        </authorList>
    </citation>
    <scope>NUCLEOTIDE SEQUENCE [LARGE SCALE GENOMIC DNA]</scope>
    <source>
        <strain evidence="2">JC2023a</strain>
    </source>
</reference>
<dbReference type="AlphaFoldDB" id="A0AAN8CPT7"/>
<evidence type="ECO:0000313" key="3">
    <source>
        <dbReference type="Proteomes" id="UP001335648"/>
    </source>
</evidence>